<evidence type="ECO:0000256" key="2">
    <source>
        <dbReference type="ARBA" id="ARBA00023015"/>
    </source>
</evidence>
<dbReference type="SUPFAM" id="SSF53850">
    <property type="entry name" value="Periplasmic binding protein-like II"/>
    <property type="match status" value="1"/>
</dbReference>
<dbReference type="PANTHER" id="PTHR30419">
    <property type="entry name" value="HTH-TYPE TRANSCRIPTIONAL REGULATOR YBHD"/>
    <property type="match status" value="1"/>
</dbReference>
<name>A0A3S8U703_9RHOB</name>
<keyword evidence="7" id="KW-1185">Reference proteome</keyword>
<proteinExistence type="inferred from homology"/>
<dbReference type="GO" id="GO:0003677">
    <property type="term" value="F:DNA binding"/>
    <property type="evidence" value="ECO:0007669"/>
    <property type="project" value="UniProtKB-KW"/>
</dbReference>
<dbReference type="KEGG" id="taw:EI545_11280"/>
<dbReference type="Gene3D" id="3.40.190.290">
    <property type="match status" value="1"/>
</dbReference>
<dbReference type="SUPFAM" id="SSF46785">
    <property type="entry name" value="Winged helix' DNA-binding domain"/>
    <property type="match status" value="1"/>
</dbReference>
<dbReference type="InterPro" id="IPR036390">
    <property type="entry name" value="WH_DNA-bd_sf"/>
</dbReference>
<evidence type="ECO:0000313" key="6">
    <source>
        <dbReference type="EMBL" id="AZL59373.1"/>
    </source>
</evidence>
<evidence type="ECO:0000256" key="4">
    <source>
        <dbReference type="ARBA" id="ARBA00023163"/>
    </source>
</evidence>
<dbReference type="InterPro" id="IPR036388">
    <property type="entry name" value="WH-like_DNA-bd_sf"/>
</dbReference>
<organism evidence="6 7">
    <name type="scientific">Tabrizicola piscis</name>
    <dbReference type="NCBI Taxonomy" id="2494374"/>
    <lineage>
        <taxon>Bacteria</taxon>
        <taxon>Pseudomonadati</taxon>
        <taxon>Pseudomonadota</taxon>
        <taxon>Alphaproteobacteria</taxon>
        <taxon>Rhodobacterales</taxon>
        <taxon>Paracoccaceae</taxon>
        <taxon>Tabrizicola</taxon>
    </lineage>
</organism>
<comment type="similarity">
    <text evidence="1">Belongs to the LysR transcriptional regulatory family.</text>
</comment>
<dbReference type="EMBL" id="CP034328">
    <property type="protein sequence ID" value="AZL59373.1"/>
    <property type="molecule type" value="Genomic_DNA"/>
</dbReference>
<evidence type="ECO:0000256" key="3">
    <source>
        <dbReference type="ARBA" id="ARBA00023125"/>
    </source>
</evidence>
<keyword evidence="4" id="KW-0804">Transcription</keyword>
<sequence length="319" mass="34604">MGRSKIVGALPRMPLEVLRYVVLIAEHGSSLAAAHIVNLTASSLSRKIALLEHELGVTLFERHSRGMRLTLTGNLVADAARQMLQRMERLAADIDEVESVGQGSVRIHVSQSLVERFLMPCLIRTARTYPHMKTYLHIAAGRQAERALVHDLADFALVVTAPNHPDIEIVAERPNRIVAVVSPGHPLAGTTTITAADLLAMPFAAMPASYTSRVAFDTIVPSEHRDGQPQMTANSIPALKAYARSGIGIAVMPEVAIWDEDRDGDLLPIEILGLDGTSTRMCLCRRKSRSLGPSAERFLATLVEEFQASPTGRPMEAAG</sequence>
<protein>
    <submittedName>
        <fullName evidence="6">LysR family transcriptional regulator</fullName>
    </submittedName>
</protein>
<dbReference type="InterPro" id="IPR000847">
    <property type="entry name" value="LysR_HTH_N"/>
</dbReference>
<dbReference type="InterPro" id="IPR005119">
    <property type="entry name" value="LysR_subst-bd"/>
</dbReference>
<dbReference type="AlphaFoldDB" id="A0A3S8U703"/>
<evidence type="ECO:0000313" key="7">
    <source>
        <dbReference type="Proteomes" id="UP000282002"/>
    </source>
</evidence>
<keyword evidence="2" id="KW-0805">Transcription regulation</keyword>
<dbReference type="Pfam" id="PF03466">
    <property type="entry name" value="LysR_substrate"/>
    <property type="match status" value="1"/>
</dbReference>
<dbReference type="FunFam" id="1.10.10.10:FF:000001">
    <property type="entry name" value="LysR family transcriptional regulator"/>
    <property type="match status" value="1"/>
</dbReference>
<keyword evidence="3" id="KW-0238">DNA-binding</keyword>
<dbReference type="PANTHER" id="PTHR30419:SF30">
    <property type="entry name" value="LYSR FAMILY TRANSCRIPTIONAL REGULATOR"/>
    <property type="match status" value="1"/>
</dbReference>
<dbReference type="Pfam" id="PF00126">
    <property type="entry name" value="HTH_1"/>
    <property type="match status" value="1"/>
</dbReference>
<dbReference type="PROSITE" id="PS50931">
    <property type="entry name" value="HTH_LYSR"/>
    <property type="match status" value="1"/>
</dbReference>
<evidence type="ECO:0000256" key="1">
    <source>
        <dbReference type="ARBA" id="ARBA00009437"/>
    </source>
</evidence>
<dbReference type="Gene3D" id="1.10.10.10">
    <property type="entry name" value="Winged helix-like DNA-binding domain superfamily/Winged helix DNA-binding domain"/>
    <property type="match status" value="1"/>
</dbReference>
<feature type="domain" description="HTH lysR-type" evidence="5">
    <location>
        <begin position="13"/>
        <end position="70"/>
    </location>
</feature>
<gene>
    <name evidence="6" type="ORF">EI545_11280</name>
</gene>
<accession>A0A3S8U703</accession>
<dbReference type="InterPro" id="IPR050950">
    <property type="entry name" value="HTH-type_LysR_regulators"/>
</dbReference>
<dbReference type="Proteomes" id="UP000282002">
    <property type="component" value="Chromosome"/>
</dbReference>
<dbReference type="GO" id="GO:0005829">
    <property type="term" value="C:cytosol"/>
    <property type="evidence" value="ECO:0007669"/>
    <property type="project" value="TreeGrafter"/>
</dbReference>
<dbReference type="OrthoDB" id="8479357at2"/>
<evidence type="ECO:0000259" key="5">
    <source>
        <dbReference type="PROSITE" id="PS50931"/>
    </source>
</evidence>
<reference evidence="6 7" key="1">
    <citation type="submission" date="2018-12" db="EMBL/GenBank/DDBJ databases">
        <title>Complete genome sequencing of Tabrizicola sp. K13M18.</title>
        <authorList>
            <person name="Bae J.-W."/>
        </authorList>
    </citation>
    <scope>NUCLEOTIDE SEQUENCE [LARGE SCALE GENOMIC DNA]</scope>
    <source>
        <strain evidence="6 7">K13M18</strain>
    </source>
</reference>
<dbReference type="GO" id="GO:0003700">
    <property type="term" value="F:DNA-binding transcription factor activity"/>
    <property type="evidence" value="ECO:0007669"/>
    <property type="project" value="InterPro"/>
</dbReference>